<evidence type="ECO:0000313" key="5">
    <source>
        <dbReference type="EMBL" id="GMI11722.1"/>
    </source>
</evidence>
<accession>A0A9W7FG53</accession>
<proteinExistence type="predicted"/>
<feature type="non-terminal residue" evidence="5">
    <location>
        <position position="1"/>
    </location>
</feature>
<dbReference type="SUPFAM" id="SSF75217">
    <property type="entry name" value="alpha/beta knot"/>
    <property type="match status" value="1"/>
</dbReference>
<organism evidence="5 6">
    <name type="scientific">Triparma retinervis</name>
    <dbReference type="NCBI Taxonomy" id="2557542"/>
    <lineage>
        <taxon>Eukaryota</taxon>
        <taxon>Sar</taxon>
        <taxon>Stramenopiles</taxon>
        <taxon>Ochrophyta</taxon>
        <taxon>Bolidophyceae</taxon>
        <taxon>Parmales</taxon>
        <taxon>Triparmaceae</taxon>
        <taxon>Triparma</taxon>
    </lineage>
</organism>
<reference evidence="5" key="1">
    <citation type="submission" date="2022-07" db="EMBL/GenBank/DDBJ databases">
        <title>Genome analysis of Parmales, a sister group of diatoms, reveals the evolutionary specialization of diatoms from phago-mixotrophs to photoautotrophs.</title>
        <authorList>
            <person name="Ban H."/>
            <person name="Sato S."/>
            <person name="Yoshikawa S."/>
            <person name="Kazumasa Y."/>
            <person name="Nakamura Y."/>
            <person name="Ichinomiya M."/>
            <person name="Saitoh K."/>
            <person name="Sato N."/>
            <person name="Blanc-Mathieu R."/>
            <person name="Endo H."/>
            <person name="Kuwata A."/>
            <person name="Ogata H."/>
        </authorList>
    </citation>
    <scope>NUCLEOTIDE SEQUENCE</scope>
</reference>
<dbReference type="GO" id="GO:0008175">
    <property type="term" value="F:tRNA methyltransferase activity"/>
    <property type="evidence" value="ECO:0007669"/>
    <property type="project" value="InterPro"/>
</dbReference>
<dbReference type="Gene3D" id="3.40.1280.10">
    <property type="match status" value="1"/>
</dbReference>
<keyword evidence="4" id="KW-0949">S-adenosyl-L-methionine</keyword>
<evidence type="ECO:0000256" key="2">
    <source>
        <dbReference type="ARBA" id="ARBA00022603"/>
    </source>
</evidence>
<dbReference type="InterPro" id="IPR007158">
    <property type="entry name" value="TrmY"/>
</dbReference>
<dbReference type="EMBL" id="BRXZ01000439">
    <property type="protein sequence ID" value="GMI11722.1"/>
    <property type="molecule type" value="Genomic_DNA"/>
</dbReference>
<evidence type="ECO:0000256" key="4">
    <source>
        <dbReference type="ARBA" id="ARBA00022691"/>
    </source>
</evidence>
<evidence type="ECO:0000256" key="3">
    <source>
        <dbReference type="ARBA" id="ARBA00022679"/>
    </source>
</evidence>
<evidence type="ECO:0000313" key="6">
    <source>
        <dbReference type="Proteomes" id="UP001165082"/>
    </source>
</evidence>
<sequence>KAAAQTSPPAGFRVYADDCLESLMARLNEMEETGQTFVLHEDGDPLWDYLEATTPASPRTSPVTIVLGDQKGILPQDEAALSSFSAKRVSVGSLSLLTSQVITIVHHYFDRQTSSADPSSNT</sequence>
<dbReference type="Pfam" id="PF04013">
    <property type="entry name" value="Methyltrn_RNA_2"/>
    <property type="match status" value="1"/>
</dbReference>
<keyword evidence="6" id="KW-1185">Reference proteome</keyword>
<gene>
    <name evidence="5" type="ORF">TrRE_jg838</name>
</gene>
<dbReference type="InterPro" id="IPR029026">
    <property type="entry name" value="tRNA_m1G_MTases_N"/>
</dbReference>
<dbReference type="OrthoDB" id="10402930at2759"/>
<keyword evidence="2" id="KW-0489">Methyltransferase</keyword>
<keyword evidence="1" id="KW-0963">Cytoplasm</keyword>
<name>A0A9W7FG53_9STRA</name>
<dbReference type="GO" id="GO:0032259">
    <property type="term" value="P:methylation"/>
    <property type="evidence" value="ECO:0007669"/>
    <property type="project" value="UniProtKB-KW"/>
</dbReference>
<keyword evidence="3" id="KW-0808">Transferase</keyword>
<protein>
    <submittedName>
        <fullName evidence="5">Uncharacterized protein</fullName>
    </submittedName>
</protein>
<dbReference type="Proteomes" id="UP001165082">
    <property type="component" value="Unassembled WGS sequence"/>
</dbReference>
<dbReference type="AlphaFoldDB" id="A0A9W7FG53"/>
<comment type="caution">
    <text evidence="5">The sequence shown here is derived from an EMBL/GenBank/DDBJ whole genome shotgun (WGS) entry which is preliminary data.</text>
</comment>
<evidence type="ECO:0000256" key="1">
    <source>
        <dbReference type="ARBA" id="ARBA00022490"/>
    </source>
</evidence>
<dbReference type="InterPro" id="IPR029028">
    <property type="entry name" value="Alpha/beta_knot_MTases"/>
</dbReference>